<organism evidence="2">
    <name type="scientific">Pan troglodytes</name>
    <name type="common">Chimpanzee</name>
    <dbReference type="NCBI Taxonomy" id="9598"/>
    <lineage>
        <taxon>Eukaryota</taxon>
        <taxon>Metazoa</taxon>
        <taxon>Chordata</taxon>
        <taxon>Craniata</taxon>
        <taxon>Vertebrata</taxon>
        <taxon>Euteleostomi</taxon>
        <taxon>Mammalia</taxon>
        <taxon>Eutheria</taxon>
        <taxon>Euarchontoglires</taxon>
        <taxon>Primates</taxon>
        <taxon>Haplorrhini</taxon>
        <taxon>Catarrhini</taxon>
        <taxon>Hominidae</taxon>
        <taxon>Pan</taxon>
    </lineage>
</organism>
<dbReference type="EMBL" id="NBAG03000004">
    <property type="protein sequence ID" value="PNJ00962.1"/>
    <property type="molecule type" value="Genomic_DNA"/>
</dbReference>
<evidence type="ECO:0000313" key="3">
    <source>
        <dbReference type="EMBL" id="PNJ00963.1"/>
    </source>
</evidence>
<dbReference type="AlphaFoldDB" id="A0A2J8QXH4"/>
<feature type="transmembrane region" description="Helical" evidence="1">
    <location>
        <begin position="6"/>
        <end position="25"/>
    </location>
</feature>
<protein>
    <submittedName>
        <fullName evidence="2">CAPZA2 isoform 12</fullName>
    </submittedName>
    <submittedName>
        <fullName evidence="3">CAPZA2 isoform 13</fullName>
    </submittedName>
</protein>
<accession>A0A2J8QXH4</accession>
<sequence>MPLLENLMKFLMMFGYCLIMTIFSGKEQPMHLHS</sequence>
<feature type="non-terminal residue" evidence="2">
    <location>
        <position position="34"/>
    </location>
</feature>
<evidence type="ECO:0000313" key="2">
    <source>
        <dbReference type="EMBL" id="PNJ00962.1"/>
    </source>
</evidence>
<reference evidence="2" key="1">
    <citation type="submission" date="2017-12" db="EMBL/GenBank/DDBJ databases">
        <title>High-resolution comparative analysis of great ape genomes.</title>
        <authorList>
            <person name="Pollen A."/>
            <person name="Hastie A."/>
            <person name="Hormozdiari F."/>
            <person name="Dougherty M."/>
            <person name="Liu R."/>
            <person name="Chaisson M."/>
            <person name="Hoppe E."/>
            <person name="Hill C."/>
            <person name="Pang A."/>
            <person name="Hillier L."/>
            <person name="Baker C."/>
            <person name="Armstrong J."/>
            <person name="Shendure J."/>
            <person name="Paten B."/>
            <person name="Wilson R."/>
            <person name="Chao H."/>
            <person name="Schneider V."/>
            <person name="Ventura M."/>
            <person name="Kronenberg Z."/>
            <person name="Murali S."/>
            <person name="Gordon D."/>
            <person name="Cantsilieris S."/>
            <person name="Munson K."/>
            <person name="Nelson B."/>
            <person name="Raja A."/>
            <person name="Underwood J."/>
            <person name="Diekhans M."/>
            <person name="Fiddes I."/>
            <person name="Haussler D."/>
            <person name="Eichler E."/>
        </authorList>
    </citation>
    <scope>NUCLEOTIDE SEQUENCE [LARGE SCALE GENOMIC DNA]</scope>
    <source>
        <strain evidence="2">Yerkes chimp pedigree #C0471</strain>
        <tissue evidence="2">Blood</tissue>
    </source>
</reference>
<gene>
    <name evidence="2" type="ORF">CK820_G0011820</name>
</gene>
<keyword evidence="1" id="KW-1133">Transmembrane helix</keyword>
<name>A0A2J8QXH4_PANTR</name>
<proteinExistence type="predicted"/>
<dbReference type="EMBL" id="NBAG03000004">
    <property type="protein sequence ID" value="PNJ00963.1"/>
    <property type="molecule type" value="Genomic_DNA"/>
</dbReference>
<comment type="caution">
    <text evidence="2">The sequence shown here is derived from an EMBL/GenBank/DDBJ whole genome shotgun (WGS) entry which is preliminary data.</text>
</comment>
<keyword evidence="1" id="KW-0472">Membrane</keyword>
<keyword evidence="1" id="KW-0812">Transmembrane</keyword>
<evidence type="ECO:0000256" key="1">
    <source>
        <dbReference type="SAM" id="Phobius"/>
    </source>
</evidence>